<dbReference type="GO" id="GO:0032259">
    <property type="term" value="P:methylation"/>
    <property type="evidence" value="ECO:0007669"/>
    <property type="project" value="InterPro"/>
</dbReference>
<dbReference type="Proteomes" id="UP000253495">
    <property type="component" value="Unassembled WGS sequence"/>
</dbReference>
<evidence type="ECO:0000259" key="2">
    <source>
        <dbReference type="Pfam" id="PF01861"/>
    </source>
</evidence>
<evidence type="ECO:0000313" key="3">
    <source>
        <dbReference type="EMBL" id="RCW45344.1"/>
    </source>
</evidence>
<feature type="domain" description="N(4)-bis(aminopropyl)spermidine synthase C-terminal" evidence="2">
    <location>
        <begin position="123"/>
        <end position="310"/>
    </location>
</feature>
<feature type="region of interest" description="Disordered" evidence="1">
    <location>
        <begin position="1"/>
        <end position="27"/>
    </location>
</feature>
<evidence type="ECO:0000256" key="1">
    <source>
        <dbReference type="SAM" id="MobiDB-lite"/>
    </source>
</evidence>
<dbReference type="PROSITE" id="PS00092">
    <property type="entry name" value="N6_MTASE"/>
    <property type="match status" value="1"/>
</dbReference>
<feature type="compositionally biased region" description="Polar residues" evidence="1">
    <location>
        <begin position="1"/>
        <end position="13"/>
    </location>
</feature>
<proteinExistence type="predicted"/>
<dbReference type="SUPFAM" id="SSF53335">
    <property type="entry name" value="S-adenosyl-L-methionine-dependent methyltransferases"/>
    <property type="match status" value="1"/>
</dbReference>
<dbReference type="Gene3D" id="3.40.50.150">
    <property type="entry name" value="Vaccinia Virus protein VP39"/>
    <property type="match status" value="1"/>
</dbReference>
<name>A0A368W0B0_9ACTN</name>
<gene>
    <name evidence="3" type="ORF">DFQ14_103315</name>
</gene>
<dbReference type="GO" id="GO:0006596">
    <property type="term" value="P:polyamine biosynthetic process"/>
    <property type="evidence" value="ECO:0007669"/>
    <property type="project" value="TreeGrafter"/>
</dbReference>
<sequence length="537" mass="58078">MSSPRDTGSSADTPQAEPAVSGNTGDSAATEPIEAVAALLAAAGARARRLRAVLALLVEGPRTFDELIRTPAVPRRTVEELLAAAGSDLDTEGGLHRLIPSVQRHYRDRFALDELHAGPGGADVQDRIREFIDSGPTPATALDHVTATPETVLRRAEWLRDTYDLLRARTLFLGDHDLTSLAVCLVEPSAQVTVVDLDERVLAHIDGIAAEYGLHIHTLHADLRFGLPPAVKGAADLVFTDPPYTPEGVGLFTARAAECLTDTNSRVVLAYGFSDRSPALGHRVQQELLRLGMVFEAVLPDFHRYYGAQAIGSAADLYVCLPTTQPRKLTGRQPAAIYTHGPQSVEAGTAAPSEDFLRKLGELTRTPVQELQRPGWDRPLHGNREFPVFDLRADPGPWLLRMLLACNTERAAFVVGNRHPDITSEHAQSALSGLIAAKYTVRFHRSSPEPTCAVVFADPPARTTGVAHDLLHRAHGKVGNTWREALITDAAGAGSTLTKREARQRVTGLIQDPADLGVRLIDLPRLRLDALLHTAEA</sequence>
<dbReference type="InterPro" id="IPR051720">
    <property type="entry name" value="rRNA_MeTrfase/Polyamine_Synth"/>
</dbReference>
<comment type="caution">
    <text evidence="3">The sequence shown here is derived from an EMBL/GenBank/DDBJ whole genome shotgun (WGS) entry which is preliminary data.</text>
</comment>
<dbReference type="Pfam" id="PF01861">
    <property type="entry name" value="BpsA_C"/>
    <property type="match status" value="1"/>
</dbReference>
<dbReference type="RefSeq" id="WP_114452440.1">
    <property type="nucleotide sequence ID" value="NZ_QPJC01000003.1"/>
</dbReference>
<dbReference type="GO" id="GO:0008168">
    <property type="term" value="F:methyltransferase activity"/>
    <property type="evidence" value="ECO:0007669"/>
    <property type="project" value="InterPro"/>
</dbReference>
<dbReference type="PANTHER" id="PTHR23290">
    <property type="entry name" value="RRNA N6-ADENOSINE-METHYLTRANSFERASE METTL5"/>
    <property type="match status" value="1"/>
</dbReference>
<dbReference type="InterPro" id="IPR002723">
    <property type="entry name" value="BpsA_C"/>
</dbReference>
<keyword evidence="4" id="KW-1185">Reference proteome</keyword>
<dbReference type="InterPro" id="IPR029063">
    <property type="entry name" value="SAM-dependent_MTases_sf"/>
</dbReference>
<dbReference type="InterPro" id="IPR002052">
    <property type="entry name" value="DNA_methylase_N6_adenine_CS"/>
</dbReference>
<dbReference type="AlphaFoldDB" id="A0A368W0B0"/>
<dbReference type="GO" id="GO:0003676">
    <property type="term" value="F:nucleic acid binding"/>
    <property type="evidence" value="ECO:0007669"/>
    <property type="project" value="InterPro"/>
</dbReference>
<dbReference type="CDD" id="cd02440">
    <property type="entry name" value="AdoMet_MTases"/>
    <property type="match status" value="1"/>
</dbReference>
<organism evidence="3 4">
    <name type="scientific">Halopolyspora algeriensis</name>
    <dbReference type="NCBI Taxonomy" id="1500506"/>
    <lineage>
        <taxon>Bacteria</taxon>
        <taxon>Bacillati</taxon>
        <taxon>Actinomycetota</taxon>
        <taxon>Actinomycetes</taxon>
        <taxon>Actinomycetes incertae sedis</taxon>
        <taxon>Halopolyspora</taxon>
    </lineage>
</organism>
<dbReference type="OrthoDB" id="7593728at2"/>
<protein>
    <submittedName>
        <fullName evidence="3">Uncharacterized protein DUF43</fullName>
    </submittedName>
</protein>
<accession>A0A368W0B0</accession>
<dbReference type="PANTHER" id="PTHR23290:SF0">
    <property type="entry name" value="RRNA N6-ADENOSINE-METHYLTRANSFERASE METTL5"/>
    <property type="match status" value="1"/>
</dbReference>
<dbReference type="EMBL" id="QPJC01000003">
    <property type="protein sequence ID" value="RCW45344.1"/>
    <property type="molecule type" value="Genomic_DNA"/>
</dbReference>
<evidence type="ECO:0000313" key="4">
    <source>
        <dbReference type="Proteomes" id="UP000253495"/>
    </source>
</evidence>
<reference evidence="3 4" key="1">
    <citation type="submission" date="2018-07" db="EMBL/GenBank/DDBJ databases">
        <title>Genomic Encyclopedia of Type Strains, Phase III (KMG-III): the genomes of soil and plant-associated and newly described type strains.</title>
        <authorList>
            <person name="Whitman W."/>
        </authorList>
    </citation>
    <scope>NUCLEOTIDE SEQUENCE [LARGE SCALE GENOMIC DNA]</scope>
    <source>
        <strain evidence="3 4">CECT 8575</strain>
    </source>
</reference>